<dbReference type="EMBL" id="KL142388">
    <property type="protein sequence ID" value="KDR72554.1"/>
    <property type="molecule type" value="Genomic_DNA"/>
</dbReference>
<evidence type="ECO:0000259" key="1">
    <source>
        <dbReference type="PROSITE" id="PS51186"/>
    </source>
</evidence>
<dbReference type="CDD" id="cd04301">
    <property type="entry name" value="NAT_SF"/>
    <property type="match status" value="1"/>
</dbReference>
<evidence type="ECO:0000313" key="3">
    <source>
        <dbReference type="Proteomes" id="UP000027222"/>
    </source>
</evidence>
<dbReference type="Pfam" id="PF13302">
    <property type="entry name" value="Acetyltransf_3"/>
    <property type="match status" value="1"/>
</dbReference>
<dbReference type="GO" id="GO:0016747">
    <property type="term" value="F:acyltransferase activity, transferring groups other than amino-acyl groups"/>
    <property type="evidence" value="ECO:0007669"/>
    <property type="project" value="InterPro"/>
</dbReference>
<feature type="domain" description="N-acetyltransferase" evidence="1">
    <location>
        <begin position="36"/>
        <end position="186"/>
    </location>
</feature>
<dbReference type="PANTHER" id="PTHR43415:SF3">
    <property type="entry name" value="GNAT-FAMILY ACETYLTRANSFERASE"/>
    <property type="match status" value="1"/>
</dbReference>
<dbReference type="InterPro" id="IPR016181">
    <property type="entry name" value="Acyl_CoA_acyltransferase"/>
</dbReference>
<dbReference type="Proteomes" id="UP000027222">
    <property type="component" value="Unassembled WGS sequence"/>
</dbReference>
<dbReference type="OrthoDB" id="630895at2759"/>
<protein>
    <recommendedName>
        <fullName evidence="1">N-acetyltransferase domain-containing protein</fullName>
    </recommendedName>
</protein>
<name>A0A067SXZ8_GALM3</name>
<dbReference type="HOGENOM" id="CLU_013985_3_2_1"/>
<keyword evidence="3" id="KW-1185">Reference proteome</keyword>
<dbReference type="PROSITE" id="PS51186">
    <property type="entry name" value="GNAT"/>
    <property type="match status" value="1"/>
</dbReference>
<dbReference type="InterPro" id="IPR000182">
    <property type="entry name" value="GNAT_dom"/>
</dbReference>
<accession>A0A067SXZ8</accession>
<dbReference type="AlphaFoldDB" id="A0A067SXZ8"/>
<dbReference type="PANTHER" id="PTHR43415">
    <property type="entry name" value="SPERMIDINE N(1)-ACETYLTRANSFERASE"/>
    <property type="match status" value="1"/>
</dbReference>
<gene>
    <name evidence="2" type="ORF">GALMADRAFT_252685</name>
</gene>
<proteinExistence type="predicted"/>
<evidence type="ECO:0000313" key="2">
    <source>
        <dbReference type="EMBL" id="KDR72554.1"/>
    </source>
</evidence>
<reference evidence="3" key="1">
    <citation type="journal article" date="2014" name="Proc. Natl. Acad. Sci. U.S.A.">
        <title>Extensive sampling of basidiomycete genomes demonstrates inadequacy of the white-rot/brown-rot paradigm for wood decay fungi.</title>
        <authorList>
            <person name="Riley R."/>
            <person name="Salamov A.A."/>
            <person name="Brown D.W."/>
            <person name="Nagy L.G."/>
            <person name="Floudas D."/>
            <person name="Held B.W."/>
            <person name="Levasseur A."/>
            <person name="Lombard V."/>
            <person name="Morin E."/>
            <person name="Otillar R."/>
            <person name="Lindquist E.A."/>
            <person name="Sun H."/>
            <person name="LaButti K.M."/>
            <person name="Schmutz J."/>
            <person name="Jabbour D."/>
            <person name="Luo H."/>
            <person name="Baker S.E."/>
            <person name="Pisabarro A.G."/>
            <person name="Walton J.D."/>
            <person name="Blanchette R.A."/>
            <person name="Henrissat B."/>
            <person name="Martin F."/>
            <person name="Cullen D."/>
            <person name="Hibbett D.S."/>
            <person name="Grigoriev I.V."/>
        </authorList>
    </citation>
    <scope>NUCLEOTIDE SEQUENCE [LARGE SCALE GENOMIC DNA]</scope>
    <source>
        <strain evidence="3">CBS 339.88</strain>
    </source>
</reference>
<organism evidence="2 3">
    <name type="scientific">Galerina marginata (strain CBS 339.88)</name>
    <dbReference type="NCBI Taxonomy" id="685588"/>
    <lineage>
        <taxon>Eukaryota</taxon>
        <taxon>Fungi</taxon>
        <taxon>Dikarya</taxon>
        <taxon>Basidiomycota</taxon>
        <taxon>Agaricomycotina</taxon>
        <taxon>Agaricomycetes</taxon>
        <taxon>Agaricomycetidae</taxon>
        <taxon>Agaricales</taxon>
        <taxon>Agaricineae</taxon>
        <taxon>Strophariaceae</taxon>
        <taxon>Galerina</taxon>
    </lineage>
</organism>
<sequence>MFDLPEIGIRLRGFQGDKDLDQIMLMENDREIATLMTIHFLVPQGEQTRELYKKNIAEHTEMFCIIETIPPTLAEAQSEVTAVPEFVGFVGLFAGPDRGQRLSMLSIAFVKKFWNKGYGTAVVKFVVDYAFRNLNMHRISLGTTEGNDRAIAVYKKCGFVLEGRDRKNHWVDGGWKDLIRMGIIIDDWIEMNKKEKA</sequence>
<dbReference type="SUPFAM" id="SSF55729">
    <property type="entry name" value="Acyl-CoA N-acyltransferases (Nat)"/>
    <property type="match status" value="1"/>
</dbReference>
<dbReference type="Gene3D" id="3.40.630.30">
    <property type="match status" value="1"/>
</dbReference>